<name>A0A538U2T8_UNCEI</name>
<comment type="caution">
    <text evidence="5">The sequence shown here is derived from an EMBL/GenBank/DDBJ whole genome shotgun (WGS) entry which is preliminary data.</text>
</comment>
<dbReference type="InterPro" id="IPR001478">
    <property type="entry name" value="PDZ"/>
</dbReference>
<dbReference type="Gene3D" id="2.40.10.120">
    <property type="match status" value="1"/>
</dbReference>
<reference evidence="5 6" key="1">
    <citation type="journal article" date="2019" name="Nat. Microbiol.">
        <title>Mediterranean grassland soil C-N compound turnover is dependent on rainfall and depth, and is mediated by genomically divergent microorganisms.</title>
        <authorList>
            <person name="Diamond S."/>
            <person name="Andeer P.F."/>
            <person name="Li Z."/>
            <person name="Crits-Christoph A."/>
            <person name="Burstein D."/>
            <person name="Anantharaman K."/>
            <person name="Lane K.R."/>
            <person name="Thomas B.C."/>
            <person name="Pan C."/>
            <person name="Northen T.R."/>
            <person name="Banfield J.F."/>
        </authorList>
    </citation>
    <scope>NUCLEOTIDE SEQUENCE [LARGE SCALE GENOMIC DNA]</scope>
    <source>
        <strain evidence="5">WS_11</strain>
    </source>
</reference>
<proteinExistence type="predicted"/>
<dbReference type="GO" id="GO:0004252">
    <property type="term" value="F:serine-type endopeptidase activity"/>
    <property type="evidence" value="ECO:0007669"/>
    <property type="project" value="InterPro"/>
</dbReference>
<evidence type="ECO:0000256" key="3">
    <source>
        <dbReference type="SAM" id="MobiDB-lite"/>
    </source>
</evidence>
<dbReference type="InterPro" id="IPR009003">
    <property type="entry name" value="Peptidase_S1_PA"/>
</dbReference>
<feature type="compositionally biased region" description="Low complexity" evidence="3">
    <location>
        <begin position="16"/>
        <end position="30"/>
    </location>
</feature>
<dbReference type="InterPro" id="IPR001940">
    <property type="entry name" value="Peptidase_S1C"/>
</dbReference>
<dbReference type="AlphaFoldDB" id="A0A538U2T8"/>
<evidence type="ECO:0000256" key="2">
    <source>
        <dbReference type="ARBA" id="ARBA00022801"/>
    </source>
</evidence>
<evidence type="ECO:0000259" key="4">
    <source>
        <dbReference type="PROSITE" id="PS50106"/>
    </source>
</evidence>
<dbReference type="EMBL" id="VBPB01000244">
    <property type="protein sequence ID" value="TMQ70173.1"/>
    <property type="molecule type" value="Genomic_DNA"/>
</dbReference>
<dbReference type="Gene3D" id="2.30.42.10">
    <property type="match status" value="1"/>
</dbReference>
<keyword evidence="1 5" id="KW-0645">Protease</keyword>
<gene>
    <name evidence="5" type="ORF">E6K81_13245</name>
</gene>
<evidence type="ECO:0000256" key="1">
    <source>
        <dbReference type="ARBA" id="ARBA00022670"/>
    </source>
</evidence>
<dbReference type="PROSITE" id="PS50106">
    <property type="entry name" value="PDZ"/>
    <property type="match status" value="1"/>
</dbReference>
<organism evidence="5 6">
    <name type="scientific">Eiseniibacteriota bacterium</name>
    <dbReference type="NCBI Taxonomy" id="2212470"/>
    <lineage>
        <taxon>Bacteria</taxon>
        <taxon>Candidatus Eiseniibacteriota</taxon>
    </lineage>
</organism>
<evidence type="ECO:0000313" key="5">
    <source>
        <dbReference type="EMBL" id="TMQ70173.1"/>
    </source>
</evidence>
<feature type="domain" description="PDZ" evidence="4">
    <location>
        <begin position="252"/>
        <end position="304"/>
    </location>
</feature>
<dbReference type="Pfam" id="PF13180">
    <property type="entry name" value="PDZ_2"/>
    <property type="match status" value="1"/>
</dbReference>
<dbReference type="PRINTS" id="PR00834">
    <property type="entry name" value="PROTEASES2C"/>
</dbReference>
<sequence>MTLAARPVASDPPPLHLGTGTTPAPPGDDGALLDAYSRAVVAAVERAGPAVVNIEVHGLTGGRHPSREGGSGSGFLFTPDGLILTNSHVVHGARRIEVTVQDGRHLEASLVGDDPDTDLAVIRVTGDDLRPVSLGDSGTLRPGQLVIAIGNPFGFQASVTAGVVSALGRSQRKRSGRLMDNIIQTDAALNPGNSGGPLVDSRGEVIGVNTAVILPAQGLCFAIPANTARWVAGRLIQHGWIRRGYLGLGGQTATLQRRLVRDLKLGAASGMLVLHVEPASPAQTAGIQEGDVIVAFGGSPVGGVDDLHRLLTEGRIGVAAPLTVVRHGEKRELAVAPVESRPRDQD</sequence>
<dbReference type="SUPFAM" id="SSF50156">
    <property type="entry name" value="PDZ domain-like"/>
    <property type="match status" value="1"/>
</dbReference>
<dbReference type="InterPro" id="IPR036034">
    <property type="entry name" value="PDZ_sf"/>
</dbReference>
<dbReference type="PANTHER" id="PTHR43343:SF3">
    <property type="entry name" value="PROTEASE DO-LIKE 8, CHLOROPLASTIC"/>
    <property type="match status" value="1"/>
</dbReference>
<dbReference type="SUPFAM" id="SSF50494">
    <property type="entry name" value="Trypsin-like serine proteases"/>
    <property type="match status" value="1"/>
</dbReference>
<dbReference type="CDD" id="cd06779">
    <property type="entry name" value="cpPDZ_Deg_HtrA-like"/>
    <property type="match status" value="1"/>
</dbReference>
<dbReference type="InterPro" id="IPR051201">
    <property type="entry name" value="Chloro_Bact_Ser_Proteases"/>
</dbReference>
<dbReference type="Proteomes" id="UP000319771">
    <property type="component" value="Unassembled WGS sequence"/>
</dbReference>
<accession>A0A538U2T8</accession>
<protein>
    <submittedName>
        <fullName evidence="5">Trypsin-like serine protease</fullName>
    </submittedName>
</protein>
<dbReference type="SMART" id="SM00228">
    <property type="entry name" value="PDZ"/>
    <property type="match status" value="1"/>
</dbReference>
<dbReference type="Pfam" id="PF13365">
    <property type="entry name" value="Trypsin_2"/>
    <property type="match status" value="1"/>
</dbReference>
<evidence type="ECO:0000313" key="6">
    <source>
        <dbReference type="Proteomes" id="UP000319771"/>
    </source>
</evidence>
<keyword evidence="2" id="KW-0378">Hydrolase</keyword>
<feature type="region of interest" description="Disordered" evidence="3">
    <location>
        <begin position="1"/>
        <end position="30"/>
    </location>
</feature>
<dbReference type="PANTHER" id="PTHR43343">
    <property type="entry name" value="PEPTIDASE S12"/>
    <property type="match status" value="1"/>
</dbReference>
<dbReference type="GO" id="GO:0006508">
    <property type="term" value="P:proteolysis"/>
    <property type="evidence" value="ECO:0007669"/>
    <property type="project" value="UniProtKB-KW"/>
</dbReference>